<evidence type="ECO:0000256" key="2">
    <source>
        <dbReference type="ARBA" id="ARBA00004963"/>
    </source>
</evidence>
<keyword evidence="5 10" id="KW-0378">Hydrolase</keyword>
<accession>A0A1M5CUC4</accession>
<keyword evidence="11" id="KW-1185">Reference proteome</keyword>
<evidence type="ECO:0000256" key="5">
    <source>
        <dbReference type="ARBA" id="ARBA00022801"/>
    </source>
</evidence>
<sequence length="182" mass="20428">MPFEGLAEGDVLDVLGVHFAVLDVPGHTQGHIAFHADCTGSNRERLDAPLLFCGDTLFSAGCGRLLEGSAEQMLHSLQKLMRLAPETLVYGGHEYTLENLRFALVVEPDNDASSNYLLHCRSLRDRGLPTLPSSLERELQVNPFLRIHWPSVRDRVSERFSSSMPYDDMAVFAALREWKNNF</sequence>
<name>A0A1M5CUC4_9BURK</name>
<dbReference type="SUPFAM" id="SSF56281">
    <property type="entry name" value="Metallo-hydrolase/oxidoreductase"/>
    <property type="match status" value="1"/>
</dbReference>
<dbReference type="InterPro" id="IPR036866">
    <property type="entry name" value="RibonucZ/Hydroxyglut_hydro"/>
</dbReference>
<comment type="pathway">
    <text evidence="2">Secondary metabolite metabolism; methylglyoxal degradation; (R)-lactate from methylglyoxal: step 2/2.</text>
</comment>
<dbReference type="AlphaFoldDB" id="A0A1M5CUC4"/>
<proteinExistence type="predicted"/>
<dbReference type="EC" id="3.1.2.6" evidence="3 7"/>
<dbReference type="InterPro" id="IPR001279">
    <property type="entry name" value="Metallo-B-lactamas"/>
</dbReference>
<evidence type="ECO:0000259" key="9">
    <source>
        <dbReference type="Pfam" id="PF16123"/>
    </source>
</evidence>
<dbReference type="EMBL" id="FQUZ01000029">
    <property type="protein sequence ID" value="SHF58293.1"/>
    <property type="molecule type" value="Genomic_DNA"/>
</dbReference>
<evidence type="ECO:0000256" key="6">
    <source>
        <dbReference type="ARBA" id="ARBA00022833"/>
    </source>
</evidence>
<reference evidence="10 11" key="1">
    <citation type="submission" date="2016-11" db="EMBL/GenBank/DDBJ databases">
        <authorList>
            <person name="Jaros S."/>
            <person name="Januszkiewicz K."/>
            <person name="Wedrychowicz H."/>
        </authorList>
    </citation>
    <scope>NUCLEOTIDE SEQUENCE [LARGE SCALE GENOMIC DNA]</scope>
    <source>
        <strain evidence="10 11">DSM 16112</strain>
    </source>
</reference>
<feature type="domain" description="Metallo-beta-lactamase" evidence="8">
    <location>
        <begin position="10"/>
        <end position="93"/>
    </location>
</feature>
<comment type="catalytic activity">
    <reaction evidence="1">
        <text>an S-(2-hydroxyacyl)glutathione + H2O = a 2-hydroxy carboxylate + glutathione + H(+)</text>
        <dbReference type="Rhea" id="RHEA:21864"/>
        <dbReference type="ChEBI" id="CHEBI:15377"/>
        <dbReference type="ChEBI" id="CHEBI:15378"/>
        <dbReference type="ChEBI" id="CHEBI:57925"/>
        <dbReference type="ChEBI" id="CHEBI:58896"/>
        <dbReference type="ChEBI" id="CHEBI:71261"/>
        <dbReference type="EC" id="3.1.2.6"/>
    </reaction>
</comment>
<evidence type="ECO:0000256" key="1">
    <source>
        <dbReference type="ARBA" id="ARBA00001623"/>
    </source>
</evidence>
<dbReference type="Pfam" id="PF16123">
    <property type="entry name" value="HAGH_C"/>
    <property type="match status" value="1"/>
</dbReference>
<organism evidence="10 11">
    <name type="scientific">Lampropedia hyalina DSM 16112</name>
    <dbReference type="NCBI Taxonomy" id="1122156"/>
    <lineage>
        <taxon>Bacteria</taxon>
        <taxon>Pseudomonadati</taxon>
        <taxon>Pseudomonadota</taxon>
        <taxon>Betaproteobacteria</taxon>
        <taxon>Burkholderiales</taxon>
        <taxon>Comamonadaceae</taxon>
        <taxon>Lampropedia</taxon>
    </lineage>
</organism>
<dbReference type="Gene3D" id="3.60.15.10">
    <property type="entry name" value="Ribonuclease Z/Hydroxyacylglutathione hydrolase-like"/>
    <property type="match status" value="1"/>
</dbReference>
<dbReference type="InterPro" id="IPR017782">
    <property type="entry name" value="Hydroxyacylglutathione_Hdrlase"/>
</dbReference>
<evidence type="ECO:0000256" key="4">
    <source>
        <dbReference type="ARBA" id="ARBA00022723"/>
    </source>
</evidence>
<evidence type="ECO:0000256" key="7">
    <source>
        <dbReference type="NCBIfam" id="TIGR03413"/>
    </source>
</evidence>
<gene>
    <name evidence="10" type="ORF">SAMN02745117_02241</name>
</gene>
<keyword evidence="4" id="KW-0479">Metal-binding</keyword>
<evidence type="ECO:0000313" key="11">
    <source>
        <dbReference type="Proteomes" id="UP000184327"/>
    </source>
</evidence>
<evidence type="ECO:0000256" key="3">
    <source>
        <dbReference type="ARBA" id="ARBA00011917"/>
    </source>
</evidence>
<evidence type="ECO:0000259" key="8">
    <source>
        <dbReference type="Pfam" id="PF00753"/>
    </source>
</evidence>
<dbReference type="PANTHER" id="PTHR43705:SF1">
    <property type="entry name" value="HYDROXYACYLGLUTATHIONE HYDROLASE GLOB"/>
    <property type="match status" value="1"/>
</dbReference>
<evidence type="ECO:0000313" key="10">
    <source>
        <dbReference type="EMBL" id="SHF58293.1"/>
    </source>
</evidence>
<dbReference type="STRING" id="1122156.SAMN02745117_02241"/>
<dbReference type="PANTHER" id="PTHR43705">
    <property type="entry name" value="HYDROXYACYLGLUTATHIONE HYDROLASE"/>
    <property type="match status" value="1"/>
</dbReference>
<dbReference type="GO" id="GO:0004416">
    <property type="term" value="F:hydroxyacylglutathione hydrolase activity"/>
    <property type="evidence" value="ECO:0007669"/>
    <property type="project" value="UniProtKB-UniRule"/>
</dbReference>
<dbReference type="InterPro" id="IPR050110">
    <property type="entry name" value="Glyoxalase_II_hydrolase"/>
</dbReference>
<dbReference type="NCBIfam" id="TIGR03413">
    <property type="entry name" value="GSH_gloB"/>
    <property type="match status" value="1"/>
</dbReference>
<feature type="domain" description="Hydroxyacylglutathione hydrolase C-terminal" evidence="9">
    <location>
        <begin position="94"/>
        <end position="182"/>
    </location>
</feature>
<protein>
    <recommendedName>
        <fullName evidence="3 7">Hydroxyacylglutathione hydrolase</fullName>
        <ecNumber evidence="3 7">3.1.2.6</ecNumber>
    </recommendedName>
</protein>
<dbReference type="InterPro" id="IPR032282">
    <property type="entry name" value="HAGH_C"/>
</dbReference>
<keyword evidence="6" id="KW-0862">Zinc</keyword>
<dbReference type="Pfam" id="PF00753">
    <property type="entry name" value="Lactamase_B"/>
    <property type="match status" value="1"/>
</dbReference>
<dbReference type="GO" id="GO:0046872">
    <property type="term" value="F:metal ion binding"/>
    <property type="evidence" value="ECO:0007669"/>
    <property type="project" value="UniProtKB-KW"/>
</dbReference>
<dbReference type="Proteomes" id="UP000184327">
    <property type="component" value="Unassembled WGS sequence"/>
</dbReference>
<dbReference type="GO" id="GO:0019243">
    <property type="term" value="P:methylglyoxal catabolic process to D-lactate via S-lactoyl-glutathione"/>
    <property type="evidence" value="ECO:0007669"/>
    <property type="project" value="UniProtKB-UniRule"/>
</dbReference>